<evidence type="ECO:0000313" key="2">
    <source>
        <dbReference type="EMBL" id="AWC94152.1"/>
    </source>
</evidence>
<keyword evidence="1" id="KW-0472">Membrane</keyword>
<reference evidence="2 3" key="1">
    <citation type="submission" date="2018-04" db="EMBL/GenBank/DDBJ databases">
        <title>Whole genome sequencing of Morganella morganii AR_0133.</title>
        <authorList>
            <person name="Conlan S."/>
            <person name="Thomas P.J."/>
            <person name="Mullikin J."/>
            <person name="Frank K.M."/>
            <person name="Segre J.A."/>
        </authorList>
    </citation>
    <scope>NUCLEOTIDE SEQUENCE [LARGE SCALE GENOMIC DNA]</scope>
    <source>
        <strain evidence="2 3">AR_0133</strain>
    </source>
</reference>
<sequence length="64" mass="7029">MSVIVVILPFAFAALLFPACVIYCCFHNISQSDNSVIYIRILIGVMAVAAAVYILVMMNQVFLS</sequence>
<name>A0AAU8ZPH6_MORMO</name>
<keyword evidence="1" id="KW-0812">Transmembrane</keyword>
<dbReference type="AlphaFoldDB" id="A0AAU8ZPH6"/>
<evidence type="ECO:0000313" key="3">
    <source>
        <dbReference type="Proteomes" id="UP000244682"/>
    </source>
</evidence>
<dbReference type="RefSeq" id="WP_108656332.1">
    <property type="nucleotide sequence ID" value="NZ_CP028956.1"/>
</dbReference>
<feature type="transmembrane region" description="Helical" evidence="1">
    <location>
        <begin position="6"/>
        <end position="26"/>
    </location>
</feature>
<feature type="transmembrane region" description="Helical" evidence="1">
    <location>
        <begin position="38"/>
        <end position="58"/>
    </location>
</feature>
<evidence type="ECO:0000256" key="1">
    <source>
        <dbReference type="SAM" id="Phobius"/>
    </source>
</evidence>
<dbReference type="Proteomes" id="UP000244682">
    <property type="component" value="Chromosome"/>
</dbReference>
<protein>
    <submittedName>
        <fullName evidence="2">Uncharacterized protein</fullName>
    </submittedName>
</protein>
<gene>
    <name evidence="2" type="ORF">AM380_11140</name>
</gene>
<dbReference type="EMBL" id="CP028956">
    <property type="protein sequence ID" value="AWC94152.1"/>
    <property type="molecule type" value="Genomic_DNA"/>
</dbReference>
<organism evidence="2 3">
    <name type="scientific">Morganella morganii</name>
    <name type="common">Proteus morganii</name>
    <dbReference type="NCBI Taxonomy" id="582"/>
    <lineage>
        <taxon>Bacteria</taxon>
        <taxon>Pseudomonadati</taxon>
        <taxon>Pseudomonadota</taxon>
        <taxon>Gammaproteobacteria</taxon>
        <taxon>Enterobacterales</taxon>
        <taxon>Morganellaceae</taxon>
        <taxon>Morganella</taxon>
    </lineage>
</organism>
<proteinExistence type="predicted"/>
<accession>A0AAU8ZPH6</accession>
<keyword evidence="1" id="KW-1133">Transmembrane helix</keyword>